<evidence type="ECO:0000313" key="2">
    <source>
        <dbReference type="EMBL" id="KKN19534.1"/>
    </source>
</evidence>
<sequence>MKFELGEVLKDIVTGFTGVAMVRAEYFTGCTHYGLQPQSLKDEKPINWEWIDESQLVKVKGAEKVERERTGESGPFPKGPQM</sequence>
<dbReference type="EMBL" id="LAZR01003325">
    <property type="protein sequence ID" value="KKN19534.1"/>
    <property type="molecule type" value="Genomic_DNA"/>
</dbReference>
<proteinExistence type="predicted"/>
<protein>
    <submittedName>
        <fullName evidence="2">Uncharacterized protein</fullName>
    </submittedName>
</protein>
<feature type="region of interest" description="Disordered" evidence="1">
    <location>
        <begin position="62"/>
        <end position="82"/>
    </location>
</feature>
<accession>A0A0F9NNR2</accession>
<evidence type="ECO:0000256" key="1">
    <source>
        <dbReference type="SAM" id="MobiDB-lite"/>
    </source>
</evidence>
<reference evidence="2" key="1">
    <citation type="journal article" date="2015" name="Nature">
        <title>Complex archaea that bridge the gap between prokaryotes and eukaryotes.</title>
        <authorList>
            <person name="Spang A."/>
            <person name="Saw J.H."/>
            <person name="Jorgensen S.L."/>
            <person name="Zaremba-Niedzwiedzka K."/>
            <person name="Martijn J."/>
            <person name="Lind A.E."/>
            <person name="van Eijk R."/>
            <person name="Schleper C."/>
            <person name="Guy L."/>
            <person name="Ettema T.J."/>
        </authorList>
    </citation>
    <scope>NUCLEOTIDE SEQUENCE</scope>
</reference>
<feature type="compositionally biased region" description="Basic and acidic residues" evidence="1">
    <location>
        <begin position="62"/>
        <end position="71"/>
    </location>
</feature>
<dbReference type="AlphaFoldDB" id="A0A0F9NNR2"/>
<gene>
    <name evidence="2" type="ORF">LCGC14_0944690</name>
</gene>
<name>A0A0F9NNR2_9ZZZZ</name>
<comment type="caution">
    <text evidence="2">The sequence shown here is derived from an EMBL/GenBank/DDBJ whole genome shotgun (WGS) entry which is preliminary data.</text>
</comment>
<organism evidence="2">
    <name type="scientific">marine sediment metagenome</name>
    <dbReference type="NCBI Taxonomy" id="412755"/>
    <lineage>
        <taxon>unclassified sequences</taxon>
        <taxon>metagenomes</taxon>
        <taxon>ecological metagenomes</taxon>
    </lineage>
</organism>